<dbReference type="Proteomes" id="UP001597525">
    <property type="component" value="Unassembled WGS sequence"/>
</dbReference>
<dbReference type="EMBL" id="JBHUPB010000011">
    <property type="protein sequence ID" value="MFD2969106.1"/>
    <property type="molecule type" value="Genomic_DNA"/>
</dbReference>
<gene>
    <name evidence="2" type="ORF">ACFS7Y_17060</name>
</gene>
<name>A0ABW6BLG8_9SPHI</name>
<evidence type="ECO:0000313" key="2">
    <source>
        <dbReference type="EMBL" id="MFD2969106.1"/>
    </source>
</evidence>
<reference evidence="3" key="1">
    <citation type="journal article" date="2019" name="Int. J. Syst. Evol. Microbiol.">
        <title>The Global Catalogue of Microorganisms (GCM) 10K type strain sequencing project: providing services to taxonomists for standard genome sequencing and annotation.</title>
        <authorList>
            <consortium name="The Broad Institute Genomics Platform"/>
            <consortium name="The Broad Institute Genome Sequencing Center for Infectious Disease"/>
            <person name="Wu L."/>
            <person name="Ma J."/>
        </authorList>
    </citation>
    <scope>NUCLEOTIDE SEQUENCE [LARGE SCALE GENOMIC DNA]</scope>
    <source>
        <strain evidence="3">KCTC 22814</strain>
    </source>
</reference>
<protein>
    <submittedName>
        <fullName evidence="2">DUF6660 family protein</fullName>
    </submittedName>
</protein>
<feature type="chain" id="PRO_5047306206" evidence="1">
    <location>
        <begin position="23"/>
        <end position="115"/>
    </location>
</feature>
<organism evidence="2 3">
    <name type="scientific">Sphingobacterium bambusae</name>
    <dbReference type="NCBI Taxonomy" id="662858"/>
    <lineage>
        <taxon>Bacteria</taxon>
        <taxon>Pseudomonadati</taxon>
        <taxon>Bacteroidota</taxon>
        <taxon>Sphingobacteriia</taxon>
        <taxon>Sphingobacteriales</taxon>
        <taxon>Sphingobacteriaceae</taxon>
        <taxon>Sphingobacterium</taxon>
    </lineage>
</organism>
<comment type="caution">
    <text evidence="2">The sequence shown here is derived from an EMBL/GenBank/DDBJ whole genome shotgun (WGS) entry which is preliminary data.</text>
</comment>
<dbReference type="RefSeq" id="WP_320184595.1">
    <property type="nucleotide sequence ID" value="NZ_CP138332.1"/>
</dbReference>
<evidence type="ECO:0000256" key="1">
    <source>
        <dbReference type="SAM" id="SignalP"/>
    </source>
</evidence>
<keyword evidence="1" id="KW-0732">Signal</keyword>
<evidence type="ECO:0000313" key="3">
    <source>
        <dbReference type="Proteomes" id="UP001597525"/>
    </source>
</evidence>
<accession>A0ABW6BLG8</accession>
<sequence length="115" mass="12636">MKLVLGLLTIYFLVLSALPCRDAGDDLHLPILSTEAHTDSAADTHKHAGHAHQNDGCSPFCSCQCCSLKMETFQKFEAGIGKKIVFQLAAAPYEMDAPSIDNYPNQIWQPPKYIA</sequence>
<dbReference type="InterPro" id="IPR046601">
    <property type="entry name" value="DUF6660"/>
</dbReference>
<keyword evidence="3" id="KW-1185">Reference proteome</keyword>
<proteinExistence type="predicted"/>
<dbReference type="Pfam" id="PF20365">
    <property type="entry name" value="DUF6660"/>
    <property type="match status" value="1"/>
</dbReference>
<feature type="signal peptide" evidence="1">
    <location>
        <begin position="1"/>
        <end position="22"/>
    </location>
</feature>